<dbReference type="RefSeq" id="WP_285388022.1">
    <property type="nucleotide sequence ID" value="NZ_JASSVS010000001.1"/>
</dbReference>
<dbReference type="PROSITE" id="PS51677">
    <property type="entry name" value="NODB"/>
    <property type="match status" value="1"/>
</dbReference>
<name>A0ABT7I6G8_9GAMM</name>
<evidence type="ECO:0000256" key="1">
    <source>
        <dbReference type="ARBA" id="ARBA00004613"/>
    </source>
</evidence>
<keyword evidence="2" id="KW-0732">Signal</keyword>
<evidence type="ECO:0000313" key="4">
    <source>
        <dbReference type="EMBL" id="MDL0429709.1"/>
    </source>
</evidence>
<feature type="domain" description="NodB homology" evidence="3">
    <location>
        <begin position="82"/>
        <end position="338"/>
    </location>
</feature>
<reference evidence="4 5" key="1">
    <citation type="submission" date="2023-06" db="EMBL/GenBank/DDBJ databases">
        <title>Marinobacter azerbaijanicus a moderately halophilic, isolated from Urmia Lake in Azerbaijan region of Iran.</title>
        <authorList>
            <person name="Sanchez-Porro C."/>
            <person name="Aghdam E.M."/>
            <person name="Saheb S.M."/>
            <person name="Tarhriz V."/>
            <person name="Kazemi E."/>
            <person name="Ammozegar M.A."/>
            <person name="Ventosa A."/>
            <person name="Hejazi M.S."/>
        </authorList>
    </citation>
    <scope>NUCLEOTIDE SEQUENCE [LARGE SCALE GENOMIC DNA]</scope>
    <source>
        <strain evidence="4 5">TBZ242</strain>
    </source>
</reference>
<evidence type="ECO:0000313" key="5">
    <source>
        <dbReference type="Proteomes" id="UP001227964"/>
    </source>
</evidence>
<protein>
    <submittedName>
        <fullName evidence="4">Polysaccharide deacetylase family protein</fullName>
    </submittedName>
</protein>
<proteinExistence type="predicted"/>
<keyword evidence="5" id="KW-1185">Reference proteome</keyword>
<dbReference type="EMBL" id="JASSVS010000001">
    <property type="protein sequence ID" value="MDL0429709.1"/>
    <property type="molecule type" value="Genomic_DNA"/>
</dbReference>
<dbReference type="InterPro" id="IPR002509">
    <property type="entry name" value="NODB_dom"/>
</dbReference>
<dbReference type="PANTHER" id="PTHR34216:SF3">
    <property type="entry name" value="POLY-BETA-1,6-N-ACETYL-D-GLUCOSAMINE N-DEACETYLASE"/>
    <property type="match status" value="1"/>
</dbReference>
<dbReference type="Pfam" id="PF01522">
    <property type="entry name" value="Polysacc_deac_1"/>
    <property type="match status" value="1"/>
</dbReference>
<sequence length="338" mass="38380">MSLVSSTVRKLGPLGGYAFARQLCRKQPRLLMYHRFSSFPVAGYVSADEFEWQVSYIAKHFTPVTVSDIALSLYEGENLPTNNIAITVDDGYEDFYSIAWPILRKYRVPATFYVTTGFVNGDLWLWPDQLRYLLERSPKVENTFDFGLFSVETPLQGTALEDTFWRINQILLKADNEKKLQCLAAMSRAWQLDLPACPPDDCRAVTWAHLKEMQAQGLEVGGHTVTHPSLARVNMAEARSEIFGCYEALENNLGQAVRSFCYPNGTPDDFVGEQVELISEAGFSCATVAFADSREQRQRYAMRRHASSSDRFQFLKAVSGIELLGMIWRKETQETPYE</sequence>
<organism evidence="4 5">
    <name type="scientific">Marinobacter azerbaijanicus</name>
    <dbReference type="NCBI Taxonomy" id="3050455"/>
    <lineage>
        <taxon>Bacteria</taxon>
        <taxon>Pseudomonadati</taxon>
        <taxon>Pseudomonadota</taxon>
        <taxon>Gammaproteobacteria</taxon>
        <taxon>Pseudomonadales</taxon>
        <taxon>Marinobacteraceae</taxon>
        <taxon>Marinobacter</taxon>
    </lineage>
</organism>
<accession>A0ABT7I6G8</accession>
<dbReference type="Proteomes" id="UP001227964">
    <property type="component" value="Unassembled WGS sequence"/>
</dbReference>
<gene>
    <name evidence="4" type="ORF">QPM17_01100</name>
</gene>
<dbReference type="InterPro" id="IPR051398">
    <property type="entry name" value="Polysacch_Deacetylase"/>
</dbReference>
<dbReference type="PANTHER" id="PTHR34216">
    <property type="match status" value="1"/>
</dbReference>
<evidence type="ECO:0000256" key="2">
    <source>
        <dbReference type="ARBA" id="ARBA00022729"/>
    </source>
</evidence>
<dbReference type="CDD" id="cd10918">
    <property type="entry name" value="CE4_NodB_like_5s_6s"/>
    <property type="match status" value="1"/>
</dbReference>
<comment type="caution">
    <text evidence="4">The sequence shown here is derived from an EMBL/GenBank/DDBJ whole genome shotgun (WGS) entry which is preliminary data.</text>
</comment>
<dbReference type="SUPFAM" id="SSF88713">
    <property type="entry name" value="Glycoside hydrolase/deacetylase"/>
    <property type="match status" value="1"/>
</dbReference>
<evidence type="ECO:0000259" key="3">
    <source>
        <dbReference type="PROSITE" id="PS51677"/>
    </source>
</evidence>
<dbReference type="Gene3D" id="3.20.20.370">
    <property type="entry name" value="Glycoside hydrolase/deacetylase"/>
    <property type="match status" value="1"/>
</dbReference>
<dbReference type="InterPro" id="IPR011330">
    <property type="entry name" value="Glyco_hydro/deAcase_b/a-brl"/>
</dbReference>
<comment type="subcellular location">
    <subcellularLocation>
        <location evidence="1">Secreted</location>
    </subcellularLocation>
</comment>